<dbReference type="PANTHER" id="PTHR12419:SF90">
    <property type="entry name" value="OS02G0819500 PROTEIN"/>
    <property type="match status" value="1"/>
</dbReference>
<dbReference type="PROSITE" id="PS50802">
    <property type="entry name" value="OTU"/>
    <property type="match status" value="1"/>
</dbReference>
<feature type="domain" description="OTU" evidence="2">
    <location>
        <begin position="181"/>
        <end position="273"/>
    </location>
</feature>
<dbReference type="Pfam" id="PF02338">
    <property type="entry name" value="OTU"/>
    <property type="match status" value="1"/>
</dbReference>
<dbReference type="PANTHER" id="PTHR12419">
    <property type="entry name" value="OTU DOMAIN CONTAINING PROTEIN"/>
    <property type="match status" value="1"/>
</dbReference>
<dbReference type="SUPFAM" id="SSF54001">
    <property type="entry name" value="Cysteine proteinases"/>
    <property type="match status" value="1"/>
</dbReference>
<evidence type="ECO:0000256" key="1">
    <source>
        <dbReference type="ARBA" id="ARBA00010407"/>
    </source>
</evidence>
<comment type="similarity">
    <text evidence="1">Belongs to the peptidase C85 family.</text>
</comment>
<organism evidence="3 4">
    <name type="scientific">Trapa natans</name>
    <name type="common">Water chestnut</name>
    <dbReference type="NCBI Taxonomy" id="22666"/>
    <lineage>
        <taxon>Eukaryota</taxon>
        <taxon>Viridiplantae</taxon>
        <taxon>Streptophyta</taxon>
        <taxon>Embryophyta</taxon>
        <taxon>Tracheophyta</taxon>
        <taxon>Spermatophyta</taxon>
        <taxon>Magnoliopsida</taxon>
        <taxon>eudicotyledons</taxon>
        <taxon>Gunneridae</taxon>
        <taxon>Pentapetalae</taxon>
        <taxon>rosids</taxon>
        <taxon>malvids</taxon>
        <taxon>Myrtales</taxon>
        <taxon>Lythraceae</taxon>
        <taxon>Trapa</taxon>
    </lineage>
</organism>
<dbReference type="InterPro" id="IPR038765">
    <property type="entry name" value="Papain-like_cys_pep_sf"/>
</dbReference>
<accession>A0AAN7M355</accession>
<dbReference type="Gene3D" id="3.90.70.80">
    <property type="match status" value="1"/>
</dbReference>
<dbReference type="GO" id="GO:0016579">
    <property type="term" value="P:protein deubiquitination"/>
    <property type="evidence" value="ECO:0007669"/>
    <property type="project" value="TreeGrafter"/>
</dbReference>
<dbReference type="AlphaFoldDB" id="A0AAN7M355"/>
<protein>
    <recommendedName>
        <fullName evidence="2">OTU domain-containing protein</fullName>
    </recommendedName>
</protein>
<keyword evidence="4" id="KW-1185">Reference proteome</keyword>
<evidence type="ECO:0000313" key="3">
    <source>
        <dbReference type="EMBL" id="KAK4801658.1"/>
    </source>
</evidence>
<dbReference type="EMBL" id="JAXQNO010000003">
    <property type="protein sequence ID" value="KAK4801658.1"/>
    <property type="molecule type" value="Genomic_DNA"/>
</dbReference>
<dbReference type="Proteomes" id="UP001346149">
    <property type="component" value="Unassembled WGS sequence"/>
</dbReference>
<name>A0AAN7M355_TRANT</name>
<gene>
    <name evidence="3" type="ORF">SAY86_022145</name>
</gene>
<comment type="caution">
    <text evidence="3">The sequence shown here is derived from an EMBL/GenBank/DDBJ whole genome shotgun (WGS) entry which is preliminary data.</text>
</comment>
<sequence>MLEQDSDIYKWGQSIFETSPMFITGYLTDSIDQDSNSIYHINYPMTQYGTEYSHVKDDEIFLHLAMRGTEANYHVPEQESSIQVDQHGLQSLPMRYYYSDHNYDNGEPGSIWAISSPSTYGEGYTYPQNPNNDSEDGEFGSPLDQLVPIPHVPRLNGEIPSVDEASSDYERLRQRLQLYDLVERQVQGDGNCQFRALSDQLYATPDNHESVRQEIVDQLMTNSKFYEEYVPMEYDKCLSKMSRNGEWGDHVTLQAAADLVGITHYAVYLERCI</sequence>
<evidence type="ECO:0000259" key="2">
    <source>
        <dbReference type="PROSITE" id="PS50802"/>
    </source>
</evidence>
<dbReference type="InterPro" id="IPR003323">
    <property type="entry name" value="OTU_dom"/>
</dbReference>
<proteinExistence type="inferred from homology"/>
<reference evidence="3 4" key="1">
    <citation type="journal article" date="2023" name="Hortic Res">
        <title>Pangenome of water caltrop reveals structural variations and asymmetric subgenome divergence after allopolyploidization.</title>
        <authorList>
            <person name="Zhang X."/>
            <person name="Chen Y."/>
            <person name="Wang L."/>
            <person name="Yuan Y."/>
            <person name="Fang M."/>
            <person name="Shi L."/>
            <person name="Lu R."/>
            <person name="Comes H.P."/>
            <person name="Ma Y."/>
            <person name="Chen Y."/>
            <person name="Huang G."/>
            <person name="Zhou Y."/>
            <person name="Zheng Z."/>
            <person name="Qiu Y."/>
        </authorList>
    </citation>
    <scope>NUCLEOTIDE SEQUENCE [LARGE SCALE GENOMIC DNA]</scope>
    <source>
        <strain evidence="3">F231</strain>
    </source>
</reference>
<dbReference type="GO" id="GO:0004843">
    <property type="term" value="F:cysteine-type deubiquitinase activity"/>
    <property type="evidence" value="ECO:0007669"/>
    <property type="project" value="TreeGrafter"/>
</dbReference>
<dbReference type="InterPro" id="IPR050704">
    <property type="entry name" value="Peptidase_C85-like"/>
</dbReference>
<evidence type="ECO:0000313" key="4">
    <source>
        <dbReference type="Proteomes" id="UP001346149"/>
    </source>
</evidence>